<feature type="transmembrane region" description="Helical" evidence="1">
    <location>
        <begin position="20"/>
        <end position="40"/>
    </location>
</feature>
<sequence>MHDNWILNNYVDSSNNSLRNAMLCLGMFVLIICLSFVFFTKVENKSVVQMDIIQSNIDYIQQVQKSDEGIIQGLNQMILMQQNEIKSLKTEQEIT</sequence>
<organism evidence="2 3">
    <name type="scientific">Paenibacillus albidus</name>
    <dbReference type="NCBI Taxonomy" id="2041023"/>
    <lineage>
        <taxon>Bacteria</taxon>
        <taxon>Bacillati</taxon>
        <taxon>Bacillota</taxon>
        <taxon>Bacilli</taxon>
        <taxon>Bacillales</taxon>
        <taxon>Paenibacillaceae</taxon>
        <taxon>Paenibacillus</taxon>
    </lineage>
</organism>
<gene>
    <name evidence="2" type="ORF">GCM10010912_65020</name>
</gene>
<reference evidence="2" key="2">
    <citation type="submission" date="2020-09" db="EMBL/GenBank/DDBJ databases">
        <authorList>
            <person name="Sun Q."/>
            <person name="Zhou Y."/>
        </authorList>
    </citation>
    <scope>NUCLEOTIDE SEQUENCE</scope>
    <source>
        <strain evidence="2">CGMCC 1.16134</strain>
    </source>
</reference>
<reference evidence="2" key="1">
    <citation type="journal article" date="2014" name="Int. J. Syst. Evol. Microbiol.">
        <title>Complete genome sequence of Corynebacterium casei LMG S-19264T (=DSM 44701T), isolated from a smear-ripened cheese.</title>
        <authorList>
            <consortium name="US DOE Joint Genome Institute (JGI-PGF)"/>
            <person name="Walter F."/>
            <person name="Albersmeier A."/>
            <person name="Kalinowski J."/>
            <person name="Ruckert C."/>
        </authorList>
    </citation>
    <scope>NUCLEOTIDE SEQUENCE</scope>
    <source>
        <strain evidence="2">CGMCC 1.16134</strain>
    </source>
</reference>
<dbReference type="EMBL" id="BMKR01000053">
    <property type="protein sequence ID" value="GGG11598.1"/>
    <property type="molecule type" value="Genomic_DNA"/>
</dbReference>
<evidence type="ECO:0000313" key="2">
    <source>
        <dbReference type="EMBL" id="GGG11598.1"/>
    </source>
</evidence>
<dbReference type="Proteomes" id="UP000637643">
    <property type="component" value="Unassembled WGS sequence"/>
</dbReference>
<dbReference type="AlphaFoldDB" id="A0A917FXJ5"/>
<accession>A0A917FXJ5</accession>
<keyword evidence="3" id="KW-1185">Reference proteome</keyword>
<proteinExistence type="predicted"/>
<protein>
    <submittedName>
        <fullName evidence="2">Uncharacterized protein</fullName>
    </submittedName>
</protein>
<evidence type="ECO:0000313" key="3">
    <source>
        <dbReference type="Proteomes" id="UP000637643"/>
    </source>
</evidence>
<evidence type="ECO:0000256" key="1">
    <source>
        <dbReference type="SAM" id="Phobius"/>
    </source>
</evidence>
<keyword evidence="1" id="KW-0812">Transmembrane</keyword>
<keyword evidence="1" id="KW-0472">Membrane</keyword>
<name>A0A917FXJ5_9BACL</name>
<comment type="caution">
    <text evidence="2">The sequence shown here is derived from an EMBL/GenBank/DDBJ whole genome shotgun (WGS) entry which is preliminary data.</text>
</comment>
<keyword evidence="1" id="KW-1133">Transmembrane helix</keyword>